<evidence type="ECO:0000256" key="2">
    <source>
        <dbReference type="ARBA" id="ARBA00004123"/>
    </source>
</evidence>
<evidence type="ECO:0000256" key="15">
    <source>
        <dbReference type="ARBA" id="ARBA00039650"/>
    </source>
</evidence>
<organism evidence="18 19">
    <name type="scientific">Microcaecilia unicolor</name>
    <dbReference type="NCBI Taxonomy" id="1415580"/>
    <lineage>
        <taxon>Eukaryota</taxon>
        <taxon>Metazoa</taxon>
        <taxon>Chordata</taxon>
        <taxon>Craniata</taxon>
        <taxon>Vertebrata</taxon>
        <taxon>Euteleostomi</taxon>
        <taxon>Amphibia</taxon>
        <taxon>Gymnophiona</taxon>
        <taxon>Siphonopidae</taxon>
        <taxon>Microcaecilia</taxon>
    </lineage>
</organism>
<dbReference type="InParanoid" id="A0A6P7XRI5"/>
<evidence type="ECO:0000256" key="6">
    <source>
        <dbReference type="ARBA" id="ARBA00022553"/>
    </source>
</evidence>
<keyword evidence="18" id="KW-1185">Reference proteome</keyword>
<evidence type="ECO:0000256" key="16">
    <source>
        <dbReference type="ARBA" id="ARBA00046705"/>
    </source>
</evidence>
<dbReference type="Pfam" id="PF03226">
    <property type="entry name" value="Yippee-Mis18"/>
    <property type="match status" value="1"/>
</dbReference>
<dbReference type="PANTHER" id="PTHR16431:SF2">
    <property type="entry name" value="PROTEIN MIS18-ALPHA"/>
    <property type="match status" value="1"/>
</dbReference>
<comment type="subcellular location">
    <subcellularLocation>
        <location evidence="3">Chromosome</location>
        <location evidence="3">Centromere</location>
    </subcellularLocation>
    <subcellularLocation>
        <location evidence="2">Nucleus</location>
    </subcellularLocation>
</comment>
<keyword evidence="6" id="KW-0597">Phosphoprotein</keyword>
<dbReference type="GO" id="GO:0051301">
    <property type="term" value="P:cell division"/>
    <property type="evidence" value="ECO:0007669"/>
    <property type="project" value="UniProtKB-KW"/>
</dbReference>
<evidence type="ECO:0000256" key="10">
    <source>
        <dbReference type="ARBA" id="ARBA00022833"/>
    </source>
</evidence>
<keyword evidence="8" id="KW-0479">Metal-binding</keyword>
<dbReference type="InterPro" id="IPR004910">
    <property type="entry name" value="Yippee/Mis18/Cereblon"/>
</dbReference>
<keyword evidence="12" id="KW-0539">Nucleus</keyword>
<evidence type="ECO:0000256" key="7">
    <source>
        <dbReference type="ARBA" id="ARBA00022618"/>
    </source>
</evidence>
<dbReference type="CTD" id="54069"/>
<dbReference type="GO" id="GO:0005634">
    <property type="term" value="C:nucleus"/>
    <property type="evidence" value="ECO:0007669"/>
    <property type="project" value="UniProtKB-SubCell"/>
</dbReference>
<comment type="subunit">
    <text evidence="16">Homodimer, and heterodimer with OIP5/MIS18B. Identified in a complex containing MIS18A, OIP5/MIS18B, MIS18BP1, RBBP7 and RBBP4.</text>
</comment>
<dbReference type="GO" id="GO:0007059">
    <property type="term" value="P:chromosome segregation"/>
    <property type="evidence" value="ECO:0007669"/>
    <property type="project" value="TreeGrafter"/>
</dbReference>
<keyword evidence="4" id="KW-0158">Chromosome</keyword>
<proteinExistence type="predicted"/>
<keyword evidence="13" id="KW-0131">Cell cycle</keyword>
<dbReference type="InterPro" id="IPR034752">
    <property type="entry name" value="Mis18"/>
</dbReference>
<dbReference type="Proteomes" id="UP000515156">
    <property type="component" value="Chromosome 4"/>
</dbReference>
<dbReference type="RefSeq" id="XP_030058007.1">
    <property type="nucleotide sequence ID" value="XM_030202147.1"/>
</dbReference>
<dbReference type="GeneID" id="115469465"/>
<protein>
    <recommendedName>
        <fullName evidence="15">Protein Mis18-alpha</fullName>
    </recommendedName>
</protein>
<evidence type="ECO:0000259" key="17">
    <source>
        <dbReference type="PROSITE" id="PS51793"/>
    </source>
</evidence>
<evidence type="ECO:0000256" key="4">
    <source>
        <dbReference type="ARBA" id="ARBA00022454"/>
    </source>
</evidence>
<dbReference type="GO" id="GO:0000785">
    <property type="term" value="C:chromatin"/>
    <property type="evidence" value="ECO:0007669"/>
    <property type="project" value="TreeGrafter"/>
</dbReference>
<dbReference type="OrthoDB" id="74210at2759"/>
<dbReference type="GO" id="GO:0046872">
    <property type="term" value="F:metal ion binding"/>
    <property type="evidence" value="ECO:0007669"/>
    <property type="project" value="UniProtKB-KW"/>
</dbReference>
<keyword evidence="10" id="KW-0862">Zinc</keyword>
<evidence type="ECO:0000256" key="13">
    <source>
        <dbReference type="ARBA" id="ARBA00023306"/>
    </source>
</evidence>
<dbReference type="GO" id="GO:0034080">
    <property type="term" value="P:CENP-A containing chromatin assembly"/>
    <property type="evidence" value="ECO:0007669"/>
    <property type="project" value="TreeGrafter"/>
</dbReference>
<evidence type="ECO:0000313" key="19">
    <source>
        <dbReference type="RefSeq" id="XP_030058007.1"/>
    </source>
</evidence>
<reference evidence="19" key="1">
    <citation type="submission" date="2025-08" db="UniProtKB">
        <authorList>
            <consortium name="RefSeq"/>
        </authorList>
    </citation>
    <scope>IDENTIFICATION</scope>
</reference>
<keyword evidence="7" id="KW-0132">Cell division</keyword>
<name>A0A6P7XRI5_9AMPH</name>
<evidence type="ECO:0000256" key="5">
    <source>
        <dbReference type="ARBA" id="ARBA00022499"/>
    </source>
</evidence>
<gene>
    <name evidence="19" type="primary">MIS18A</name>
</gene>
<dbReference type="PANTHER" id="PTHR16431">
    <property type="entry name" value="NEUROGENIC PROTEIN MASTERMIND"/>
    <property type="match status" value="1"/>
</dbReference>
<keyword evidence="11" id="KW-0832">Ubl conjugation</keyword>
<feature type="domain" description="Mis18" evidence="17">
    <location>
        <begin position="17"/>
        <end position="115"/>
    </location>
</feature>
<accession>A0A6P7XRI5</accession>
<evidence type="ECO:0000256" key="3">
    <source>
        <dbReference type="ARBA" id="ARBA00004584"/>
    </source>
</evidence>
<evidence type="ECO:0000256" key="8">
    <source>
        <dbReference type="ARBA" id="ARBA00022723"/>
    </source>
</evidence>
<evidence type="ECO:0000256" key="9">
    <source>
        <dbReference type="ARBA" id="ARBA00022776"/>
    </source>
</evidence>
<evidence type="ECO:0000256" key="14">
    <source>
        <dbReference type="ARBA" id="ARBA00023328"/>
    </source>
</evidence>
<comment type="function">
    <text evidence="1">Required for recruitment of CENPA to centromeres and normal chromosome segregation during mitosis.</text>
</comment>
<sequence length="187" mass="21065">MVGMAEELSTVGSEHIPMVFLCTGCGIVLADSCGLVGNELQDEVVLFSVVSSNVSVATEQKLSKTSSDFGCLFEELTCNGCSKTIGRIYRCTPKVLDFKRDLFCLDIDSIESIQLCLYDDLKDEHLYFSDVHHIIPLQQLVKLVNIQQYLTFYMLHSWIYQAADYIGKRRSHKPRVSGCPRRGARKD</sequence>
<keyword evidence="5" id="KW-1017">Isopeptide bond</keyword>
<evidence type="ECO:0000313" key="18">
    <source>
        <dbReference type="Proteomes" id="UP000515156"/>
    </source>
</evidence>
<keyword evidence="9" id="KW-0498">Mitosis</keyword>
<evidence type="ECO:0000256" key="11">
    <source>
        <dbReference type="ARBA" id="ARBA00022843"/>
    </source>
</evidence>
<evidence type="ECO:0000256" key="12">
    <source>
        <dbReference type="ARBA" id="ARBA00023242"/>
    </source>
</evidence>
<dbReference type="KEGG" id="muo:115469465"/>
<evidence type="ECO:0000256" key="1">
    <source>
        <dbReference type="ARBA" id="ARBA00003694"/>
    </source>
</evidence>
<dbReference type="PROSITE" id="PS51793">
    <property type="entry name" value="MIS18"/>
    <property type="match status" value="1"/>
</dbReference>
<dbReference type="GO" id="GO:0000775">
    <property type="term" value="C:chromosome, centromeric region"/>
    <property type="evidence" value="ECO:0007669"/>
    <property type="project" value="UniProtKB-SubCell"/>
</dbReference>
<keyword evidence="14" id="KW-0137">Centromere</keyword>
<dbReference type="AlphaFoldDB" id="A0A6P7XRI5"/>